<comment type="caution">
    <text evidence="1">The sequence shown here is derived from an EMBL/GenBank/DDBJ whole genome shotgun (WGS) entry which is preliminary data.</text>
</comment>
<evidence type="ECO:0000313" key="2">
    <source>
        <dbReference type="Proteomes" id="UP000181790"/>
    </source>
</evidence>
<gene>
    <name evidence="1" type="ORF">BLX24_14385</name>
</gene>
<sequence>MSAERTFFLWVNITIVLLLFAGCNRVNPDPPAAVGFDPPIPTPKSYLVGRVTFELADLEKKINDKLGVVLVDEEQLKGTKSEKFHLKVERVGPVRLRYVRQQVVFSAPLRIWVGNPLAMRKKRAQAKRPLGVLFVRFKSPVEVNSRWRLSTKSAFVSYKWIKRPRLRVLGVSLNVTNLVNKVLEKQRTTIEAAIDQSVQNEVRLERELGNIWRDLQKPILLNKKVDTIWLVPKPVSVAAAPLSGNIRTITVPLRIGFETDIAIGPKPTFKPVRRLPRLERVTQLPADTDLHVLSQVKYADINTVLEKTMRKRKIQLAGGAIQIRSASVYGGQQSLIVKTEVGGAIKGTLYFRGKPVFDTLTNTLQVKNVDFDVRTQETLLGTADWLLHDHLRDTLSHVLQIPLDNQIDQIPGKIEQAIDQGKTGRKINLDLRDFIFIPKQIAVRPEGIQVLIIIRSKVRIKVKKL</sequence>
<dbReference type="Proteomes" id="UP000181790">
    <property type="component" value="Unassembled WGS sequence"/>
</dbReference>
<dbReference type="InterPro" id="IPR025515">
    <property type="entry name" value="DUF4403"/>
</dbReference>
<dbReference type="Pfam" id="PF14356">
    <property type="entry name" value="DUF4403"/>
    <property type="match status" value="1"/>
</dbReference>
<evidence type="ECO:0008006" key="3">
    <source>
        <dbReference type="Google" id="ProtNLM"/>
    </source>
</evidence>
<dbReference type="OrthoDB" id="9774949at2"/>
<dbReference type="AlphaFoldDB" id="A0A1S2VLR1"/>
<proteinExistence type="predicted"/>
<evidence type="ECO:0000313" key="1">
    <source>
        <dbReference type="EMBL" id="OIN58738.1"/>
    </source>
</evidence>
<reference evidence="1 2" key="1">
    <citation type="submission" date="2016-10" db="EMBL/GenBank/DDBJ databases">
        <title>Arsenicibacter rosenii gen. nov., sp. nov., an efficient arsenic-methylating bacterium isolated from an arsenic-contaminated paddy soil.</title>
        <authorList>
            <person name="Huang K."/>
        </authorList>
    </citation>
    <scope>NUCLEOTIDE SEQUENCE [LARGE SCALE GENOMIC DNA]</scope>
    <source>
        <strain evidence="1 2">SM-1</strain>
    </source>
</reference>
<dbReference type="RefSeq" id="WP_071503841.1">
    <property type="nucleotide sequence ID" value="NZ_MORL01000006.1"/>
</dbReference>
<dbReference type="EMBL" id="MORL01000006">
    <property type="protein sequence ID" value="OIN58738.1"/>
    <property type="molecule type" value="Genomic_DNA"/>
</dbReference>
<protein>
    <recommendedName>
        <fullName evidence="3">DUF4403 domain-containing protein</fullName>
    </recommendedName>
</protein>
<organism evidence="1 2">
    <name type="scientific">Arsenicibacter rosenii</name>
    <dbReference type="NCBI Taxonomy" id="1750698"/>
    <lineage>
        <taxon>Bacteria</taxon>
        <taxon>Pseudomonadati</taxon>
        <taxon>Bacteroidota</taxon>
        <taxon>Cytophagia</taxon>
        <taxon>Cytophagales</taxon>
        <taxon>Spirosomataceae</taxon>
        <taxon>Arsenicibacter</taxon>
    </lineage>
</organism>
<keyword evidence="2" id="KW-1185">Reference proteome</keyword>
<dbReference type="PROSITE" id="PS51257">
    <property type="entry name" value="PROKAR_LIPOPROTEIN"/>
    <property type="match status" value="1"/>
</dbReference>
<accession>A0A1S2VLR1</accession>
<name>A0A1S2VLR1_9BACT</name>